<accession>A0A4P7LS37</accession>
<evidence type="ECO:0000259" key="5">
    <source>
        <dbReference type="PROSITE" id="PS50977"/>
    </source>
</evidence>
<dbReference type="Pfam" id="PF00440">
    <property type="entry name" value="TetR_N"/>
    <property type="match status" value="1"/>
</dbReference>
<dbReference type="AlphaFoldDB" id="A0A4P7LS37"/>
<dbReference type="KEGG" id="cox:E0W60_29895"/>
<evidence type="ECO:0000313" key="7">
    <source>
        <dbReference type="Proteomes" id="UP000295294"/>
    </source>
</evidence>
<dbReference type="InterPro" id="IPR009057">
    <property type="entry name" value="Homeodomain-like_sf"/>
</dbReference>
<keyword evidence="2 4" id="KW-0238">DNA-binding</keyword>
<keyword evidence="6" id="KW-0614">Plasmid</keyword>
<organism evidence="6 7">
    <name type="scientific">Cupriavidus oxalaticus</name>
    <dbReference type="NCBI Taxonomy" id="96344"/>
    <lineage>
        <taxon>Bacteria</taxon>
        <taxon>Pseudomonadati</taxon>
        <taxon>Pseudomonadota</taxon>
        <taxon>Betaproteobacteria</taxon>
        <taxon>Burkholderiales</taxon>
        <taxon>Burkholderiaceae</taxon>
        <taxon>Cupriavidus</taxon>
    </lineage>
</organism>
<dbReference type="InterPro" id="IPR011075">
    <property type="entry name" value="TetR_C"/>
</dbReference>
<evidence type="ECO:0000256" key="4">
    <source>
        <dbReference type="PROSITE-ProRule" id="PRU00335"/>
    </source>
</evidence>
<protein>
    <submittedName>
        <fullName evidence="6">TetR family transcriptional regulator</fullName>
    </submittedName>
</protein>
<sequence>MPRPANPEIRSRLLIDGGRVIHSAGFNGSGVQDIVAAADVPKGSFYSYFDSKEAFAAEVLEAYWESIEQRHGKVMYDARIPPLARIEKLFELLVADHAAQNFRIGCLVGNLSLELSNTSDGVRKALERILARWEGMITPCLDEARTRQELPADSDSAQLASVIIEAWEGAVLRSKVECNGDACRRFQQVTLKRLLY</sequence>
<feature type="domain" description="HTH tetR-type" evidence="5">
    <location>
        <begin position="7"/>
        <end position="67"/>
    </location>
</feature>
<proteinExistence type="predicted"/>
<dbReference type="Proteomes" id="UP000295294">
    <property type="component" value="Plasmid unnamed1"/>
</dbReference>
<evidence type="ECO:0000256" key="1">
    <source>
        <dbReference type="ARBA" id="ARBA00023015"/>
    </source>
</evidence>
<evidence type="ECO:0000313" key="6">
    <source>
        <dbReference type="EMBL" id="QBY55301.1"/>
    </source>
</evidence>
<dbReference type="Pfam" id="PF16925">
    <property type="entry name" value="TetR_C_13"/>
    <property type="match status" value="1"/>
</dbReference>
<feature type="DNA-binding region" description="H-T-H motif" evidence="4">
    <location>
        <begin position="30"/>
        <end position="49"/>
    </location>
</feature>
<dbReference type="Gene3D" id="1.10.357.10">
    <property type="entry name" value="Tetracycline Repressor, domain 2"/>
    <property type="match status" value="1"/>
</dbReference>
<geneLocation type="plasmid" evidence="6">
    <name>unnamed1</name>
</geneLocation>
<evidence type="ECO:0000256" key="3">
    <source>
        <dbReference type="ARBA" id="ARBA00023163"/>
    </source>
</evidence>
<dbReference type="InterPro" id="IPR001647">
    <property type="entry name" value="HTH_TetR"/>
</dbReference>
<keyword evidence="3" id="KW-0804">Transcription</keyword>
<dbReference type="PANTHER" id="PTHR47506:SF6">
    <property type="entry name" value="HTH-TYPE TRANSCRIPTIONAL REPRESSOR NEMR"/>
    <property type="match status" value="1"/>
</dbReference>
<dbReference type="OrthoDB" id="9809772at2"/>
<gene>
    <name evidence="6" type="ORF">E0W60_29895</name>
</gene>
<keyword evidence="1" id="KW-0805">Transcription regulation</keyword>
<dbReference type="RefSeq" id="WP_133096740.1">
    <property type="nucleotide sequence ID" value="NZ_CP038636.1"/>
</dbReference>
<dbReference type="EMBL" id="CP038636">
    <property type="protein sequence ID" value="QBY55301.1"/>
    <property type="molecule type" value="Genomic_DNA"/>
</dbReference>
<dbReference type="PROSITE" id="PS50977">
    <property type="entry name" value="HTH_TETR_2"/>
    <property type="match status" value="1"/>
</dbReference>
<name>A0A4P7LS37_9BURK</name>
<reference evidence="6 7" key="1">
    <citation type="submission" date="2019-03" db="EMBL/GenBank/DDBJ databases">
        <title>Efficiently degradation of phenoxyalkanoic acid herbicides by Cupriavidus oxalaticus strain X32.</title>
        <authorList>
            <person name="Sheng X."/>
        </authorList>
    </citation>
    <scope>NUCLEOTIDE SEQUENCE [LARGE SCALE GENOMIC DNA]</scope>
    <source>
        <strain evidence="6 7">X32</strain>
        <plasmid evidence="6 7">unnamed1</plasmid>
    </source>
</reference>
<dbReference type="GO" id="GO:0003677">
    <property type="term" value="F:DNA binding"/>
    <property type="evidence" value="ECO:0007669"/>
    <property type="project" value="UniProtKB-UniRule"/>
</dbReference>
<dbReference type="SUPFAM" id="SSF48498">
    <property type="entry name" value="Tetracyclin repressor-like, C-terminal domain"/>
    <property type="match status" value="1"/>
</dbReference>
<dbReference type="PANTHER" id="PTHR47506">
    <property type="entry name" value="TRANSCRIPTIONAL REGULATORY PROTEIN"/>
    <property type="match status" value="1"/>
</dbReference>
<evidence type="ECO:0000256" key="2">
    <source>
        <dbReference type="ARBA" id="ARBA00023125"/>
    </source>
</evidence>
<dbReference type="InterPro" id="IPR036271">
    <property type="entry name" value="Tet_transcr_reg_TetR-rel_C_sf"/>
</dbReference>
<dbReference type="SUPFAM" id="SSF46689">
    <property type="entry name" value="Homeodomain-like"/>
    <property type="match status" value="1"/>
</dbReference>